<gene>
    <name evidence="1" type="ORF">IGS68_29080</name>
</gene>
<keyword evidence="2" id="KW-1185">Reference proteome</keyword>
<dbReference type="Proteomes" id="UP000595197">
    <property type="component" value="Plasmid pTT6-1"/>
</dbReference>
<dbReference type="EMBL" id="CP067421">
    <property type="protein sequence ID" value="QQP93187.1"/>
    <property type="molecule type" value="Genomic_DNA"/>
</dbReference>
<keyword evidence="1" id="KW-0614">Plasmid</keyword>
<evidence type="ECO:0000313" key="1">
    <source>
        <dbReference type="EMBL" id="QQP93187.1"/>
    </source>
</evidence>
<accession>A0ABX7BFM1</accession>
<dbReference type="RefSeq" id="WP_201082616.1">
    <property type="nucleotide sequence ID" value="NZ_CP067421.1"/>
</dbReference>
<reference evidence="1" key="1">
    <citation type="submission" date="2021-02" db="EMBL/GenBank/DDBJ databases">
        <title>Skermanella TT6 skin isolate.</title>
        <authorList>
            <person name="Lee K."/>
            <person name="Ganzorig M."/>
        </authorList>
    </citation>
    <scope>NUCLEOTIDE SEQUENCE</scope>
    <source>
        <strain evidence="1">TT6</strain>
    </source>
</reference>
<sequence length="69" mass="7813">MTERNEDKTRRIAIELDRLDQEVRTLQRLLDESGLDHPGEMSRRLRYLATSAERVAGLVERTGSAGSGE</sequence>
<name>A0ABX7BFM1_9PROT</name>
<geneLocation type="plasmid" evidence="1 2">
    <name>pTT6-1</name>
</geneLocation>
<protein>
    <submittedName>
        <fullName evidence="1">Uncharacterized protein</fullName>
    </submittedName>
</protein>
<evidence type="ECO:0000313" key="2">
    <source>
        <dbReference type="Proteomes" id="UP000595197"/>
    </source>
</evidence>
<proteinExistence type="predicted"/>
<organism evidence="1 2">
    <name type="scientific">Skermanella cutis</name>
    <dbReference type="NCBI Taxonomy" id="2775420"/>
    <lineage>
        <taxon>Bacteria</taxon>
        <taxon>Pseudomonadati</taxon>
        <taxon>Pseudomonadota</taxon>
        <taxon>Alphaproteobacteria</taxon>
        <taxon>Rhodospirillales</taxon>
        <taxon>Azospirillaceae</taxon>
        <taxon>Skermanella</taxon>
    </lineage>
</organism>